<name>A0ABS8BEV5_9ACTN</name>
<evidence type="ECO:0000256" key="1">
    <source>
        <dbReference type="ARBA" id="ARBA00022801"/>
    </source>
</evidence>
<dbReference type="PROSITE" id="PS51746">
    <property type="entry name" value="PPM_2"/>
    <property type="match status" value="1"/>
</dbReference>
<dbReference type="InterPro" id="IPR036457">
    <property type="entry name" value="PPM-type-like_dom_sf"/>
</dbReference>
<comment type="caution">
    <text evidence="3">The sequence shown here is derived from an EMBL/GenBank/DDBJ whole genome shotgun (WGS) entry which is preliminary data.</text>
</comment>
<evidence type="ECO:0000259" key="2">
    <source>
        <dbReference type="PROSITE" id="PS51746"/>
    </source>
</evidence>
<sequence>MERGTPAVPLARVGSRLHADDVELLHDLLSGLVDRHTGGWALVRVVRGDGGVRHVRIAAEPLLAGDALTGLVGVYQDVSAQHHAELALSASADRLSAARTDALVREHLVLRLQQAISPSVRQAAGLQVAVRYRPAVADHRVGGDWYDVLQLGDGRVVLAVGDVAGHGIEAASAMVGLRHALRGLAITGADPGSLMTWLNEVALATPDHPTATGVVAEYDPVEHRLCWASAGHLPLLLIRDGRARFLQGPQNILLGAVSGSTYAESSVTLAPGDTLLLYTDGFVERRHVGLDESLAVLRATAEALVTADPEAQADALVSTVTGDTDDDTSLVVVRVPQAGEGGVDARQQH</sequence>
<protein>
    <submittedName>
        <fullName evidence="3">Serine/threonine-protein phosphatase</fullName>
    </submittedName>
</protein>
<gene>
    <name evidence="3" type="ORF">LG632_27320</name>
</gene>
<dbReference type="SUPFAM" id="SSF55785">
    <property type="entry name" value="PYP-like sensor domain (PAS domain)"/>
    <property type="match status" value="1"/>
</dbReference>
<keyword evidence="4" id="KW-1185">Reference proteome</keyword>
<dbReference type="SUPFAM" id="SSF81606">
    <property type="entry name" value="PP2C-like"/>
    <property type="match status" value="1"/>
</dbReference>
<proteinExistence type="predicted"/>
<dbReference type="InterPro" id="IPR001932">
    <property type="entry name" value="PPM-type_phosphatase-like_dom"/>
</dbReference>
<keyword evidence="1" id="KW-0378">Hydrolase</keyword>
<organism evidence="3 4">
    <name type="scientific">Streptomyces antimicrobicus</name>
    <dbReference type="NCBI Taxonomy" id="2883108"/>
    <lineage>
        <taxon>Bacteria</taxon>
        <taxon>Bacillati</taxon>
        <taxon>Actinomycetota</taxon>
        <taxon>Actinomycetes</taxon>
        <taxon>Kitasatosporales</taxon>
        <taxon>Streptomycetaceae</taxon>
        <taxon>Streptomyces</taxon>
    </lineage>
</organism>
<evidence type="ECO:0000313" key="3">
    <source>
        <dbReference type="EMBL" id="MCB5183053.1"/>
    </source>
</evidence>
<dbReference type="InterPro" id="IPR035965">
    <property type="entry name" value="PAS-like_dom_sf"/>
</dbReference>
<dbReference type="PANTHER" id="PTHR43156">
    <property type="entry name" value="STAGE II SPORULATION PROTEIN E-RELATED"/>
    <property type="match status" value="1"/>
</dbReference>
<reference evidence="3 4" key="1">
    <citation type="submission" date="2021-10" db="EMBL/GenBank/DDBJ databases">
        <title>Streptomyces sp. strain SMC 277, a novel streptomycete isolated from soil.</title>
        <authorList>
            <person name="Chanama M."/>
        </authorList>
    </citation>
    <scope>NUCLEOTIDE SEQUENCE [LARGE SCALE GENOMIC DNA]</scope>
    <source>
        <strain evidence="3 4">SMC 277</strain>
    </source>
</reference>
<dbReference type="InterPro" id="IPR052016">
    <property type="entry name" value="Bact_Sigma-Reg"/>
</dbReference>
<dbReference type="PANTHER" id="PTHR43156:SF2">
    <property type="entry name" value="STAGE II SPORULATION PROTEIN E"/>
    <property type="match status" value="1"/>
</dbReference>
<dbReference type="SMART" id="SM00331">
    <property type="entry name" value="PP2C_SIG"/>
    <property type="match status" value="1"/>
</dbReference>
<accession>A0ABS8BEV5</accession>
<dbReference type="Pfam" id="PF07228">
    <property type="entry name" value="SpoIIE"/>
    <property type="match status" value="1"/>
</dbReference>
<dbReference type="Proteomes" id="UP001199054">
    <property type="component" value="Unassembled WGS sequence"/>
</dbReference>
<evidence type="ECO:0000313" key="4">
    <source>
        <dbReference type="Proteomes" id="UP001199054"/>
    </source>
</evidence>
<dbReference type="Gene3D" id="3.60.40.10">
    <property type="entry name" value="PPM-type phosphatase domain"/>
    <property type="match status" value="1"/>
</dbReference>
<dbReference type="Gene3D" id="3.30.450.20">
    <property type="entry name" value="PAS domain"/>
    <property type="match status" value="1"/>
</dbReference>
<feature type="domain" description="PPM-type phosphatase" evidence="2">
    <location>
        <begin position="127"/>
        <end position="335"/>
    </location>
</feature>
<dbReference type="EMBL" id="JAJAUY010000171">
    <property type="protein sequence ID" value="MCB5183053.1"/>
    <property type="molecule type" value="Genomic_DNA"/>
</dbReference>